<keyword evidence="1" id="KW-0805">Transcription regulation</keyword>
<proteinExistence type="predicted"/>
<dbReference type="InterPro" id="IPR009057">
    <property type="entry name" value="Homeodomain-like_sf"/>
</dbReference>
<reference evidence="7 8" key="1">
    <citation type="submission" date="2021-03" db="EMBL/GenBank/DDBJ databases">
        <title>Antimicrobial resistance genes in bacteria isolated from Japanese honey, and their potential for conferring macrolide and lincosamide resistance in the American foulbrood pathogen Paenibacillus larvae.</title>
        <authorList>
            <person name="Okamoto M."/>
            <person name="Kumagai M."/>
            <person name="Kanamori H."/>
            <person name="Takamatsu D."/>
        </authorList>
    </citation>
    <scope>NUCLEOTIDE SEQUENCE [LARGE SCALE GENOMIC DNA]</scope>
    <source>
        <strain evidence="7 8">J34TS1</strain>
    </source>
</reference>
<organism evidence="7 8">
    <name type="scientific">Paenibacillus azoreducens</name>
    <dbReference type="NCBI Taxonomy" id="116718"/>
    <lineage>
        <taxon>Bacteria</taxon>
        <taxon>Bacillati</taxon>
        <taxon>Bacillota</taxon>
        <taxon>Bacilli</taxon>
        <taxon>Bacillales</taxon>
        <taxon>Paenibacillaceae</taxon>
        <taxon>Paenibacillus</taxon>
    </lineage>
</organism>
<dbReference type="PROSITE" id="PS50110">
    <property type="entry name" value="RESPONSE_REGULATORY"/>
    <property type="match status" value="1"/>
</dbReference>
<dbReference type="PRINTS" id="PR00032">
    <property type="entry name" value="HTHARAC"/>
</dbReference>
<dbReference type="PANTHER" id="PTHR43280">
    <property type="entry name" value="ARAC-FAMILY TRANSCRIPTIONAL REGULATOR"/>
    <property type="match status" value="1"/>
</dbReference>
<dbReference type="SMART" id="SM00448">
    <property type="entry name" value="REC"/>
    <property type="match status" value="1"/>
</dbReference>
<dbReference type="PROSITE" id="PS01124">
    <property type="entry name" value="HTH_ARAC_FAMILY_2"/>
    <property type="match status" value="1"/>
</dbReference>
<dbReference type="GO" id="GO:0003700">
    <property type="term" value="F:DNA-binding transcription factor activity"/>
    <property type="evidence" value="ECO:0007669"/>
    <property type="project" value="InterPro"/>
</dbReference>
<feature type="modified residue" description="4-aspartylphosphate" evidence="4">
    <location>
        <position position="56"/>
    </location>
</feature>
<evidence type="ECO:0000256" key="1">
    <source>
        <dbReference type="ARBA" id="ARBA00023015"/>
    </source>
</evidence>
<evidence type="ECO:0000256" key="4">
    <source>
        <dbReference type="PROSITE-ProRule" id="PRU00169"/>
    </source>
</evidence>
<dbReference type="GO" id="GO:0043565">
    <property type="term" value="F:sequence-specific DNA binding"/>
    <property type="evidence" value="ECO:0007669"/>
    <property type="project" value="InterPro"/>
</dbReference>
<name>A0A919Y5Y0_9BACL</name>
<feature type="domain" description="Response regulatory" evidence="6">
    <location>
        <begin position="4"/>
        <end position="121"/>
    </location>
</feature>
<dbReference type="InterPro" id="IPR018060">
    <property type="entry name" value="HTH_AraC"/>
</dbReference>
<dbReference type="AlphaFoldDB" id="A0A919Y5Y0"/>
<dbReference type="InterPro" id="IPR001789">
    <property type="entry name" value="Sig_transdc_resp-reg_receiver"/>
</dbReference>
<dbReference type="Gene3D" id="1.10.10.60">
    <property type="entry name" value="Homeodomain-like"/>
    <property type="match status" value="2"/>
</dbReference>
<evidence type="ECO:0008006" key="9">
    <source>
        <dbReference type="Google" id="ProtNLM"/>
    </source>
</evidence>
<evidence type="ECO:0000313" key="7">
    <source>
        <dbReference type="EMBL" id="GIO45257.1"/>
    </source>
</evidence>
<evidence type="ECO:0000259" key="6">
    <source>
        <dbReference type="PROSITE" id="PS50110"/>
    </source>
</evidence>
<evidence type="ECO:0000256" key="3">
    <source>
        <dbReference type="ARBA" id="ARBA00023163"/>
    </source>
</evidence>
<evidence type="ECO:0000256" key="2">
    <source>
        <dbReference type="ARBA" id="ARBA00023125"/>
    </source>
</evidence>
<dbReference type="GO" id="GO:0000160">
    <property type="term" value="P:phosphorelay signal transduction system"/>
    <property type="evidence" value="ECO:0007669"/>
    <property type="project" value="InterPro"/>
</dbReference>
<dbReference type="InterPro" id="IPR020449">
    <property type="entry name" value="Tscrpt_reg_AraC-type_HTH"/>
</dbReference>
<dbReference type="InterPro" id="IPR011006">
    <property type="entry name" value="CheY-like_superfamily"/>
</dbReference>
<dbReference type="Gene3D" id="3.40.50.2300">
    <property type="match status" value="1"/>
</dbReference>
<keyword evidence="8" id="KW-1185">Reference proteome</keyword>
<dbReference type="SUPFAM" id="SSF46689">
    <property type="entry name" value="Homeodomain-like"/>
    <property type="match status" value="2"/>
</dbReference>
<dbReference type="Pfam" id="PF00072">
    <property type="entry name" value="Response_reg"/>
    <property type="match status" value="1"/>
</dbReference>
<dbReference type="Pfam" id="PF12833">
    <property type="entry name" value="HTH_18"/>
    <property type="match status" value="1"/>
</dbReference>
<dbReference type="SUPFAM" id="SSF52172">
    <property type="entry name" value="CheY-like"/>
    <property type="match status" value="1"/>
</dbReference>
<evidence type="ECO:0000313" key="8">
    <source>
        <dbReference type="Proteomes" id="UP000682811"/>
    </source>
</evidence>
<feature type="domain" description="HTH araC/xylS-type" evidence="5">
    <location>
        <begin position="426"/>
        <end position="524"/>
    </location>
</feature>
<dbReference type="PROSITE" id="PS00041">
    <property type="entry name" value="HTH_ARAC_FAMILY_1"/>
    <property type="match status" value="1"/>
</dbReference>
<gene>
    <name evidence="7" type="ORF">J34TS1_00220</name>
</gene>
<keyword evidence="2" id="KW-0238">DNA-binding</keyword>
<comment type="caution">
    <text evidence="7">The sequence shown here is derived from an EMBL/GenBank/DDBJ whole genome shotgun (WGS) entry which is preliminary data.</text>
</comment>
<dbReference type="Proteomes" id="UP000682811">
    <property type="component" value="Unassembled WGS sequence"/>
</dbReference>
<dbReference type="PANTHER" id="PTHR43280:SF2">
    <property type="entry name" value="HTH-TYPE TRANSCRIPTIONAL REGULATOR EXSA"/>
    <property type="match status" value="1"/>
</dbReference>
<dbReference type="EMBL" id="BORT01000001">
    <property type="protein sequence ID" value="GIO45257.1"/>
    <property type="molecule type" value="Genomic_DNA"/>
</dbReference>
<evidence type="ECO:0000259" key="5">
    <source>
        <dbReference type="PROSITE" id="PS01124"/>
    </source>
</evidence>
<protein>
    <recommendedName>
        <fullName evidence="9">Response regulator</fullName>
    </recommendedName>
</protein>
<dbReference type="InterPro" id="IPR018062">
    <property type="entry name" value="HTH_AraC-typ_CS"/>
</dbReference>
<sequence length="532" mass="61356">MMHKVMLIDDDVPMLKVLQQMIEWEALQLNIVGTTYSSAKALHLFKETWPDIVITDIGLPQKNGIELAAAFRSMKPDIRVIFLTCHEDFHYAQQAVKLNADDYLLKDQLTPDQLEQSLNKSILFLQKKSAPMGQKASHYNRELFKQGLIQRVIDGGHPESTVEYAAGIGISWGYPWFMLGVVNLHYSSYETLYVRNNLSLITYAIYNIAVELSAAYEGITPFLDQDNLIVLYNYRLNLADNVCPYFQRYMDELRSRTAQFLKLQLNIVTVNDKMDLRAVGNCYHQIIHHKHGFYEGDDQKVADMQLHMQRVFLPFPHGSLDAYKADLERAVLKNDVHCIHDMIVSIGAKVREKRFEPNEFVQEVTLFLRGVAMMFSGRKADEARYSYLSAARTLEDVLELAERQLVFIAQNKQGNAVSSAQEPKLQQIQQFIDQHLADNITSIDMARYLYLNSSYFSRYFKRLTGVNFTDYVHQYKMTIAAKMMKTSGQTLESLAMGLGYSDRTYFSKVFKKYIGMTPSEYKTKYAVNKYAR</sequence>
<dbReference type="SMART" id="SM00342">
    <property type="entry name" value="HTH_ARAC"/>
    <property type="match status" value="1"/>
</dbReference>
<accession>A0A919Y5Y0</accession>
<keyword evidence="4" id="KW-0597">Phosphoprotein</keyword>
<dbReference type="CDD" id="cd17536">
    <property type="entry name" value="REC_YesN-like"/>
    <property type="match status" value="1"/>
</dbReference>
<keyword evidence="3" id="KW-0804">Transcription</keyword>